<dbReference type="InterPro" id="IPR056262">
    <property type="entry name" value="NpmA"/>
</dbReference>
<dbReference type="InterPro" id="IPR029063">
    <property type="entry name" value="SAM-dependent_MTases_sf"/>
</dbReference>
<protein>
    <submittedName>
        <fullName evidence="1">Methyltransferase domain-containing protein</fullName>
    </submittedName>
</protein>
<feature type="non-terminal residue" evidence="1">
    <location>
        <position position="70"/>
    </location>
</feature>
<dbReference type="GO" id="GO:0008168">
    <property type="term" value="F:methyltransferase activity"/>
    <property type="evidence" value="ECO:0007669"/>
    <property type="project" value="UniProtKB-KW"/>
</dbReference>
<dbReference type="Proteomes" id="UP001597045">
    <property type="component" value="Unassembled WGS sequence"/>
</dbReference>
<dbReference type="SUPFAM" id="SSF53335">
    <property type="entry name" value="S-adenosyl-L-methionine-dependent methyltransferases"/>
    <property type="match status" value="1"/>
</dbReference>
<keyword evidence="1" id="KW-0808">Transferase</keyword>
<dbReference type="Pfam" id="PF24675">
    <property type="entry name" value="NpmA"/>
    <property type="match status" value="1"/>
</dbReference>
<keyword evidence="2" id="KW-1185">Reference proteome</keyword>
<organism evidence="1 2">
    <name type="scientific">Kibdelosporangium lantanae</name>
    <dbReference type="NCBI Taxonomy" id="1497396"/>
    <lineage>
        <taxon>Bacteria</taxon>
        <taxon>Bacillati</taxon>
        <taxon>Actinomycetota</taxon>
        <taxon>Actinomycetes</taxon>
        <taxon>Pseudonocardiales</taxon>
        <taxon>Pseudonocardiaceae</taxon>
        <taxon>Kibdelosporangium</taxon>
    </lineage>
</organism>
<keyword evidence="1" id="KW-0489">Methyltransferase</keyword>
<dbReference type="GO" id="GO:0032259">
    <property type="term" value="P:methylation"/>
    <property type="evidence" value="ECO:0007669"/>
    <property type="project" value="UniProtKB-KW"/>
</dbReference>
<evidence type="ECO:0000313" key="2">
    <source>
        <dbReference type="Proteomes" id="UP001597045"/>
    </source>
</evidence>
<comment type="caution">
    <text evidence="1">The sequence shown here is derived from an EMBL/GenBank/DDBJ whole genome shotgun (WGS) entry which is preliminary data.</text>
</comment>
<proteinExistence type="predicted"/>
<dbReference type="EMBL" id="JBHTIS010003666">
    <property type="protein sequence ID" value="MFD1051528.1"/>
    <property type="molecule type" value="Genomic_DNA"/>
</dbReference>
<dbReference type="Gene3D" id="3.40.50.150">
    <property type="entry name" value="Vaccinia Virus protein VP39"/>
    <property type="match status" value="1"/>
</dbReference>
<evidence type="ECO:0000313" key="1">
    <source>
        <dbReference type="EMBL" id="MFD1051528.1"/>
    </source>
</evidence>
<gene>
    <name evidence="1" type="ORF">ACFQ1S_41255</name>
</gene>
<accession>A0ABW3MLM7</accession>
<name>A0ABW3MLM7_9PSEU</name>
<reference evidence="2" key="1">
    <citation type="journal article" date="2019" name="Int. J. Syst. Evol. Microbiol.">
        <title>The Global Catalogue of Microorganisms (GCM) 10K type strain sequencing project: providing services to taxonomists for standard genome sequencing and annotation.</title>
        <authorList>
            <consortium name="The Broad Institute Genomics Platform"/>
            <consortium name="The Broad Institute Genome Sequencing Center for Infectious Disease"/>
            <person name="Wu L."/>
            <person name="Ma J."/>
        </authorList>
    </citation>
    <scope>NUCLEOTIDE SEQUENCE [LARGE SCALE GENOMIC DNA]</scope>
    <source>
        <strain evidence="2">JCM 31486</strain>
    </source>
</reference>
<sequence>MRRLLGKTVSNLSDEDFMALCGPYASMVMDVGTGNGKHAYHLARKNPDVFVVGLDANPDNMRKTAAKAAG</sequence>